<dbReference type="EMBL" id="CM047583">
    <property type="protein sequence ID" value="KAI9914233.1"/>
    <property type="molecule type" value="Genomic_DNA"/>
</dbReference>
<proteinExistence type="predicted"/>
<name>A0ACC0W801_9STRA</name>
<evidence type="ECO:0000313" key="2">
    <source>
        <dbReference type="Proteomes" id="UP001163321"/>
    </source>
</evidence>
<dbReference type="Proteomes" id="UP001163321">
    <property type="component" value="Chromosome 4"/>
</dbReference>
<reference evidence="1 2" key="1">
    <citation type="journal article" date="2022" name="bioRxiv">
        <title>The genome of the oomycete Peronosclerospora sorghi, a cosmopolitan pathogen of maize and sorghum, is inflated with dispersed pseudogenes.</title>
        <authorList>
            <person name="Fletcher K."/>
            <person name="Martin F."/>
            <person name="Isakeit T."/>
            <person name="Cavanaugh K."/>
            <person name="Magill C."/>
            <person name="Michelmore R."/>
        </authorList>
    </citation>
    <scope>NUCLEOTIDE SEQUENCE [LARGE SCALE GENOMIC DNA]</scope>
    <source>
        <strain evidence="1">P6</strain>
    </source>
</reference>
<gene>
    <name evidence="1" type="ORF">PsorP6_006142</name>
</gene>
<comment type="caution">
    <text evidence="1">The sequence shown here is derived from an EMBL/GenBank/DDBJ whole genome shotgun (WGS) entry which is preliminary data.</text>
</comment>
<accession>A0ACC0W801</accession>
<keyword evidence="2" id="KW-1185">Reference proteome</keyword>
<protein>
    <submittedName>
        <fullName evidence="1">Uncharacterized protein</fullName>
    </submittedName>
</protein>
<organism evidence="1 2">
    <name type="scientific">Peronosclerospora sorghi</name>
    <dbReference type="NCBI Taxonomy" id="230839"/>
    <lineage>
        <taxon>Eukaryota</taxon>
        <taxon>Sar</taxon>
        <taxon>Stramenopiles</taxon>
        <taxon>Oomycota</taxon>
        <taxon>Peronosporomycetes</taxon>
        <taxon>Peronosporales</taxon>
        <taxon>Peronosporaceae</taxon>
        <taxon>Peronosclerospora</taxon>
    </lineage>
</organism>
<sequence>MEDKSNFESVYGISGQTKICVPIKNKTAGLRELSAALSRQSKGLNVDHKGIKGLIRIYRKNLQVALAAESSNGFGVTEEDRRKGIFTVEQKLNRICAHFERMKTLFVENSAVQPLLIDDSLAAPANINDEDEEATREVDVHHDETQLGDEMGSPASQLESPPGPGQEKEVRNIPPRDVADVAPPLPSPLPEPLVSPGQKRKAPPGGTTKDKRKASPSLQNASMQSR</sequence>
<evidence type="ECO:0000313" key="1">
    <source>
        <dbReference type="EMBL" id="KAI9914233.1"/>
    </source>
</evidence>